<dbReference type="Proteomes" id="UP000010796">
    <property type="component" value="Chromosome"/>
</dbReference>
<proteinExistence type="predicted"/>
<organism evidence="2 3">
    <name type="scientific">Echinicola vietnamensis (strain DSM 17526 / LMG 23754 / KMM 6221)</name>
    <dbReference type="NCBI Taxonomy" id="926556"/>
    <lineage>
        <taxon>Bacteria</taxon>
        <taxon>Pseudomonadati</taxon>
        <taxon>Bacteroidota</taxon>
        <taxon>Cytophagia</taxon>
        <taxon>Cytophagales</taxon>
        <taxon>Cyclobacteriaceae</taxon>
        <taxon>Echinicola</taxon>
    </lineage>
</organism>
<sequence length="104" mass="11892">MEDKIQPFRQPIITGGGIILGFILNFAAEFVKTDTKHNTLAFIIGGFTLIGVIFIIISMARILNFNYPKDKADIYYQKTYLFFIMGIIFSFIGVFINMTITFFT</sequence>
<feature type="transmembrane region" description="Helical" evidence="1">
    <location>
        <begin position="80"/>
        <end position="103"/>
    </location>
</feature>
<dbReference type="OrthoDB" id="8911515at2"/>
<keyword evidence="1" id="KW-0812">Transmembrane</keyword>
<protein>
    <submittedName>
        <fullName evidence="2">Uncharacterized protein</fullName>
    </submittedName>
</protein>
<evidence type="ECO:0000313" key="2">
    <source>
        <dbReference type="EMBL" id="AGA77869.1"/>
    </source>
</evidence>
<dbReference type="RefSeq" id="WP_015265432.1">
    <property type="nucleotide sequence ID" value="NC_019904.1"/>
</dbReference>
<dbReference type="KEGG" id="evi:Echvi_1604"/>
<name>L0FVE4_ECHVK</name>
<dbReference type="HOGENOM" id="CLU_2245687_0_0_10"/>
<keyword evidence="3" id="KW-1185">Reference proteome</keyword>
<evidence type="ECO:0000256" key="1">
    <source>
        <dbReference type="SAM" id="Phobius"/>
    </source>
</evidence>
<dbReference type="EMBL" id="CP003346">
    <property type="protein sequence ID" value="AGA77869.1"/>
    <property type="molecule type" value="Genomic_DNA"/>
</dbReference>
<accession>L0FVE4</accession>
<reference evidence="3" key="1">
    <citation type="submission" date="2012-02" db="EMBL/GenBank/DDBJ databases">
        <title>The complete genome of Echinicola vietnamensis DSM 17526.</title>
        <authorList>
            <person name="Lucas S."/>
            <person name="Copeland A."/>
            <person name="Lapidus A."/>
            <person name="Glavina del Rio T."/>
            <person name="Dalin E."/>
            <person name="Tice H."/>
            <person name="Bruce D."/>
            <person name="Goodwin L."/>
            <person name="Pitluck S."/>
            <person name="Peters L."/>
            <person name="Ovchinnikova G."/>
            <person name="Teshima H."/>
            <person name="Kyrpides N."/>
            <person name="Mavromatis K."/>
            <person name="Ivanova N."/>
            <person name="Brettin T."/>
            <person name="Detter J.C."/>
            <person name="Han C."/>
            <person name="Larimer F."/>
            <person name="Land M."/>
            <person name="Hauser L."/>
            <person name="Markowitz V."/>
            <person name="Cheng J.-F."/>
            <person name="Hugenholtz P."/>
            <person name="Woyke T."/>
            <person name="Wu D."/>
            <person name="Brambilla E."/>
            <person name="Klenk H.-P."/>
            <person name="Eisen J.A."/>
        </authorList>
    </citation>
    <scope>NUCLEOTIDE SEQUENCE [LARGE SCALE GENOMIC DNA]</scope>
    <source>
        <strain evidence="3">DSM 17526 / LMG 23754 / KMM 6221</strain>
    </source>
</reference>
<gene>
    <name evidence="2" type="ordered locus">Echvi_1604</name>
</gene>
<feature type="transmembrane region" description="Helical" evidence="1">
    <location>
        <begin position="40"/>
        <end position="60"/>
    </location>
</feature>
<dbReference type="AlphaFoldDB" id="L0FVE4"/>
<keyword evidence="1" id="KW-1133">Transmembrane helix</keyword>
<keyword evidence="1" id="KW-0472">Membrane</keyword>
<dbReference type="STRING" id="926556.Echvi_1604"/>
<evidence type="ECO:0000313" key="3">
    <source>
        <dbReference type="Proteomes" id="UP000010796"/>
    </source>
</evidence>
<feature type="transmembrane region" description="Helical" evidence="1">
    <location>
        <begin position="12"/>
        <end position="28"/>
    </location>
</feature>